<evidence type="ECO:0000313" key="2">
    <source>
        <dbReference type="EMBL" id="HIP91384.1"/>
    </source>
</evidence>
<gene>
    <name evidence="1" type="ORF">EYH15_04040</name>
    <name evidence="2" type="ORF">EYH21_03700</name>
</gene>
<proteinExistence type="predicted"/>
<accession>A0A832ZCV9</accession>
<dbReference type="Proteomes" id="UP000618343">
    <property type="component" value="Unassembled WGS sequence"/>
</dbReference>
<sequence>MEPWILKKRSRCYNCDQLVDHIIEIYPNQVFIRCSNCKVTRCYVIKTLYIDRMNTLEEEMDKKYLYDNWLLEGEYRCSNCKEYTTHDILITVAGVYVRCRNCKFTRYYRFYVIFKEE</sequence>
<evidence type="ECO:0000313" key="1">
    <source>
        <dbReference type="EMBL" id="HIP84639.1"/>
    </source>
</evidence>
<dbReference type="EMBL" id="DQUO01000040">
    <property type="protein sequence ID" value="HIP91384.1"/>
    <property type="molecule type" value="Genomic_DNA"/>
</dbReference>
<dbReference type="EMBL" id="DQUI01000067">
    <property type="protein sequence ID" value="HIP84639.1"/>
    <property type="molecule type" value="Genomic_DNA"/>
</dbReference>
<evidence type="ECO:0000313" key="3">
    <source>
        <dbReference type="Proteomes" id="UP000643554"/>
    </source>
</evidence>
<dbReference type="AlphaFoldDB" id="A0A832ZCV9"/>
<name>A0A832ZCV9_9EURY</name>
<reference evidence="1" key="1">
    <citation type="journal article" date="2020" name="ISME J.">
        <title>Gammaproteobacteria mediating utilization of methyl-, sulfur- and petroleum organic compounds in deep ocean hydrothermal plumes.</title>
        <authorList>
            <person name="Zhou Z."/>
            <person name="Liu Y."/>
            <person name="Pan J."/>
            <person name="Cron B.R."/>
            <person name="Toner B.M."/>
            <person name="Anantharaman K."/>
            <person name="Breier J.A."/>
            <person name="Dick G.J."/>
            <person name="Li M."/>
        </authorList>
    </citation>
    <scope>NUCLEOTIDE SEQUENCE</scope>
    <source>
        <strain evidence="1">SZUA-1453</strain>
        <strain evidence="2">SZUA-1471</strain>
    </source>
</reference>
<comment type="caution">
    <text evidence="1">The sequence shown here is derived from an EMBL/GenBank/DDBJ whole genome shotgun (WGS) entry which is preliminary data.</text>
</comment>
<organism evidence="1 3">
    <name type="scientific">Methanothermococcus okinawensis</name>
    <dbReference type="NCBI Taxonomy" id="155863"/>
    <lineage>
        <taxon>Archaea</taxon>
        <taxon>Methanobacteriati</taxon>
        <taxon>Methanobacteriota</taxon>
        <taxon>Methanomada group</taxon>
        <taxon>Methanococci</taxon>
        <taxon>Methanococcales</taxon>
        <taxon>Methanococcaceae</taxon>
        <taxon>Methanothermococcus</taxon>
    </lineage>
</organism>
<dbReference type="Proteomes" id="UP000643554">
    <property type="component" value="Unassembled WGS sequence"/>
</dbReference>
<protein>
    <submittedName>
        <fullName evidence="1">Uncharacterized protein</fullName>
    </submittedName>
</protein>